<evidence type="ECO:0000256" key="1">
    <source>
        <dbReference type="SAM" id="SignalP"/>
    </source>
</evidence>
<protein>
    <recommendedName>
        <fullName evidence="4">DUF2846 domain-containing protein</fullName>
    </recommendedName>
</protein>
<sequence length="118" mass="12210">MTVRHLTLAAAALSASLVSAHAAEIRPGTGGSVDLGTLAGIAYYTPDAKGYHVVVTLAPRGAAPALRMETTLAAEQSVTLSTPRMPDEPATSVEIARKGERVFVTDTAALRQEADATH</sequence>
<organism evidence="2 3">
    <name type="scientific">Methylobacterium persicinum</name>
    <dbReference type="NCBI Taxonomy" id="374426"/>
    <lineage>
        <taxon>Bacteria</taxon>
        <taxon>Pseudomonadati</taxon>
        <taxon>Pseudomonadota</taxon>
        <taxon>Alphaproteobacteria</taxon>
        <taxon>Hyphomicrobiales</taxon>
        <taxon>Methylobacteriaceae</taxon>
        <taxon>Methylobacterium</taxon>
    </lineage>
</organism>
<accession>A0ABU0HGL5</accession>
<dbReference type="RefSeq" id="WP_238250051.1">
    <property type="nucleotide sequence ID" value="NZ_BPQX01000037.1"/>
</dbReference>
<evidence type="ECO:0000313" key="3">
    <source>
        <dbReference type="Proteomes" id="UP001236369"/>
    </source>
</evidence>
<feature type="chain" id="PRO_5045370573" description="DUF2846 domain-containing protein" evidence="1">
    <location>
        <begin position="23"/>
        <end position="118"/>
    </location>
</feature>
<evidence type="ECO:0000313" key="2">
    <source>
        <dbReference type="EMBL" id="MDQ0441457.1"/>
    </source>
</evidence>
<gene>
    <name evidence="2" type="ORF">QO016_000940</name>
</gene>
<name>A0ABU0HGL5_9HYPH</name>
<feature type="signal peptide" evidence="1">
    <location>
        <begin position="1"/>
        <end position="22"/>
    </location>
</feature>
<reference evidence="2 3" key="1">
    <citation type="submission" date="2023-07" db="EMBL/GenBank/DDBJ databases">
        <title>Genomic Encyclopedia of Type Strains, Phase IV (KMG-IV): sequencing the most valuable type-strain genomes for metagenomic binning, comparative biology and taxonomic classification.</title>
        <authorList>
            <person name="Goeker M."/>
        </authorList>
    </citation>
    <scope>NUCLEOTIDE SEQUENCE [LARGE SCALE GENOMIC DNA]</scope>
    <source>
        <strain evidence="2 3">DSM 19562</strain>
    </source>
</reference>
<dbReference type="EMBL" id="JAUSVV010000002">
    <property type="protein sequence ID" value="MDQ0441457.1"/>
    <property type="molecule type" value="Genomic_DNA"/>
</dbReference>
<keyword evidence="3" id="KW-1185">Reference proteome</keyword>
<dbReference type="Proteomes" id="UP001236369">
    <property type="component" value="Unassembled WGS sequence"/>
</dbReference>
<keyword evidence="1" id="KW-0732">Signal</keyword>
<proteinExistence type="predicted"/>
<evidence type="ECO:0008006" key="4">
    <source>
        <dbReference type="Google" id="ProtNLM"/>
    </source>
</evidence>
<comment type="caution">
    <text evidence="2">The sequence shown here is derived from an EMBL/GenBank/DDBJ whole genome shotgun (WGS) entry which is preliminary data.</text>
</comment>